<evidence type="ECO:0000313" key="1">
    <source>
        <dbReference type="EMBL" id="MFK2826428.1"/>
    </source>
</evidence>
<dbReference type="NCBIfam" id="TIGR00099">
    <property type="entry name" value="Cof-subfamily"/>
    <property type="match status" value="1"/>
</dbReference>
<dbReference type="Pfam" id="PF08282">
    <property type="entry name" value="Hydrolase_3"/>
    <property type="match status" value="1"/>
</dbReference>
<dbReference type="InterPro" id="IPR000150">
    <property type="entry name" value="Cof"/>
</dbReference>
<dbReference type="InterPro" id="IPR006379">
    <property type="entry name" value="HAD-SF_hydro_IIB"/>
</dbReference>
<dbReference type="Gene3D" id="3.40.50.1000">
    <property type="entry name" value="HAD superfamily/HAD-like"/>
    <property type="match status" value="1"/>
</dbReference>
<keyword evidence="2" id="KW-1185">Reference proteome</keyword>
<dbReference type="PANTHER" id="PTHR10000:SF25">
    <property type="entry name" value="PHOSPHATASE YKRA-RELATED"/>
    <property type="match status" value="1"/>
</dbReference>
<name>A0ABW8IAA5_9BACI</name>
<sequence length="266" mass="29977">MVQTIVFFDIDGTLLDHDKKLPASAKEAIHSLKNEGHIAAIATGRAPFAFKEIREELDIHSYVSLNGQYVVLEGEVIYKNPLDTAELQLLSEFSAASQHAIAYMSHEDIKCNVPYHTYVEDSIRSLKLSFSHPSYDPEYFKNREIYQSLLFCTDEQEAYYISRFQKFNFVRWHEYSMDVIPTGSSKAIGIEKMIEKLGFTKDQVYAFGDGLNDIEMLQFVGNGVAMGNAYDQVKNIAKHITKDVGDHGIAHGLELVGLLKGRKAGI</sequence>
<protein>
    <submittedName>
        <fullName evidence="1">Cof-type HAD-IIB family hydrolase</fullName>
    </submittedName>
</protein>
<evidence type="ECO:0000313" key="2">
    <source>
        <dbReference type="Proteomes" id="UP001619911"/>
    </source>
</evidence>
<dbReference type="InterPro" id="IPR036412">
    <property type="entry name" value="HAD-like_sf"/>
</dbReference>
<dbReference type="SFLD" id="SFLDG01140">
    <property type="entry name" value="C2.B:_Phosphomannomutase_and_P"/>
    <property type="match status" value="1"/>
</dbReference>
<dbReference type="GO" id="GO:0016787">
    <property type="term" value="F:hydrolase activity"/>
    <property type="evidence" value="ECO:0007669"/>
    <property type="project" value="UniProtKB-KW"/>
</dbReference>
<dbReference type="Proteomes" id="UP001619911">
    <property type="component" value="Unassembled WGS sequence"/>
</dbReference>
<dbReference type="SFLD" id="SFLDG01144">
    <property type="entry name" value="C2.B.4:_PGP_Like"/>
    <property type="match status" value="1"/>
</dbReference>
<keyword evidence="1" id="KW-0378">Hydrolase</keyword>
<dbReference type="SUPFAM" id="SSF56784">
    <property type="entry name" value="HAD-like"/>
    <property type="match status" value="1"/>
</dbReference>
<accession>A0ABW8IAA5</accession>
<dbReference type="PANTHER" id="PTHR10000">
    <property type="entry name" value="PHOSPHOSERINE PHOSPHATASE"/>
    <property type="match status" value="1"/>
</dbReference>
<dbReference type="PROSITE" id="PS01229">
    <property type="entry name" value="COF_2"/>
    <property type="match status" value="1"/>
</dbReference>
<reference evidence="1 2" key="1">
    <citation type="submission" date="2023-07" db="EMBL/GenBank/DDBJ databases">
        <title>Bacillus lucianemedeirus sp. nov, a new species isolated from an immunobiological production facility.</title>
        <authorList>
            <person name="Costa L.V."/>
            <person name="Miranda R.V.S.L."/>
            <person name="Brandao M.L.L."/>
            <person name="Reis C.M.F."/>
            <person name="Frazao A.M."/>
            <person name="Cruz F.V."/>
            <person name="Baio P.V.P."/>
            <person name="Veras J.F.C."/>
            <person name="Ramos J.N."/>
            <person name="Vieira V."/>
        </authorList>
    </citation>
    <scope>NUCLEOTIDE SEQUENCE [LARGE SCALE GENOMIC DNA]</scope>
    <source>
        <strain evidence="1 2">B190/17</strain>
    </source>
</reference>
<dbReference type="CDD" id="cd07517">
    <property type="entry name" value="HAD_HPP"/>
    <property type="match status" value="1"/>
</dbReference>
<dbReference type="NCBIfam" id="TIGR01484">
    <property type="entry name" value="HAD-SF-IIB"/>
    <property type="match status" value="1"/>
</dbReference>
<dbReference type="Gene3D" id="3.30.1240.10">
    <property type="match status" value="1"/>
</dbReference>
<dbReference type="SFLD" id="SFLDS00003">
    <property type="entry name" value="Haloacid_Dehalogenase"/>
    <property type="match status" value="1"/>
</dbReference>
<gene>
    <name evidence="1" type="ORF">QYG89_12265</name>
</gene>
<dbReference type="RefSeq" id="WP_404317745.1">
    <property type="nucleotide sequence ID" value="NZ_JAUIYO010000010.1"/>
</dbReference>
<dbReference type="InterPro" id="IPR023214">
    <property type="entry name" value="HAD_sf"/>
</dbReference>
<comment type="caution">
    <text evidence="1">The sequence shown here is derived from an EMBL/GenBank/DDBJ whole genome shotgun (WGS) entry which is preliminary data.</text>
</comment>
<dbReference type="EMBL" id="JAUIYO010000010">
    <property type="protein sequence ID" value="MFK2826428.1"/>
    <property type="molecule type" value="Genomic_DNA"/>
</dbReference>
<organism evidence="1 2">
    <name type="scientific">Bacillus lumedeiriae</name>
    <dbReference type="NCBI Taxonomy" id="3058829"/>
    <lineage>
        <taxon>Bacteria</taxon>
        <taxon>Bacillati</taxon>
        <taxon>Bacillota</taxon>
        <taxon>Bacilli</taxon>
        <taxon>Bacillales</taxon>
        <taxon>Bacillaceae</taxon>
        <taxon>Bacillus</taxon>
    </lineage>
</organism>
<proteinExistence type="predicted"/>